<gene>
    <name evidence="2" type="ORF">WMSIL1_LOCUS3406</name>
</gene>
<dbReference type="Proteomes" id="UP000321570">
    <property type="component" value="Unassembled WGS sequence"/>
</dbReference>
<dbReference type="InterPro" id="IPR043502">
    <property type="entry name" value="DNA/RNA_pol_sf"/>
</dbReference>
<dbReference type="PANTHER" id="PTHR37984">
    <property type="entry name" value="PROTEIN CBG26694"/>
    <property type="match status" value="1"/>
</dbReference>
<dbReference type="GO" id="GO:0003676">
    <property type="term" value="F:nucleic acid binding"/>
    <property type="evidence" value="ECO:0007669"/>
    <property type="project" value="InterPro"/>
</dbReference>
<evidence type="ECO:0000313" key="3">
    <source>
        <dbReference type="Proteomes" id="UP000321570"/>
    </source>
</evidence>
<dbReference type="EMBL" id="CABIJS010000110">
    <property type="protein sequence ID" value="VUZ43012.1"/>
    <property type="molecule type" value="Genomic_DNA"/>
</dbReference>
<sequence length="344" mass="39493">MVTPPEAQGCAWVYHQSIVHPVSHYWFAFWKVLPTWLASRNFKNGSSHFFGFRLRAGKCVFFMPSIKYLGCIFDENGHRSDPEKLSAITEMPQPTDIITLSSFLSLINYHNCLSRISYNQKRPGKETVIAILNMEDGAQRLSRPPIIASDKRNAISKNSISKKPMIYVYTGWGKIKLKWRFHQLYLQRDYLSVVNSHLMFADHVVIHSALKCVVLEHLHSNHQGISHTKICCKKESNLWPITTALWSHTHFDFAGLVNGPSYLVVVDSYSCCSDNGTQFSSTLFQDFYRGHNTTHVYSPSYQSQSNGLGKRFVDTLKRALQRPRGDGTTEETPNVFLLMYRMMR</sequence>
<protein>
    <recommendedName>
        <fullName evidence="1">Integrase catalytic domain-containing protein</fullName>
    </recommendedName>
</protein>
<dbReference type="PROSITE" id="PS50994">
    <property type="entry name" value="INTEGRASE"/>
    <property type="match status" value="1"/>
</dbReference>
<dbReference type="AlphaFoldDB" id="A0A564Y6V4"/>
<dbReference type="InterPro" id="IPR036397">
    <property type="entry name" value="RNaseH_sf"/>
</dbReference>
<name>A0A564Y6V4_HYMDI</name>
<proteinExistence type="predicted"/>
<evidence type="ECO:0000259" key="1">
    <source>
        <dbReference type="PROSITE" id="PS50994"/>
    </source>
</evidence>
<dbReference type="Gene3D" id="3.30.420.10">
    <property type="entry name" value="Ribonuclease H-like superfamily/Ribonuclease H"/>
    <property type="match status" value="1"/>
</dbReference>
<keyword evidence="3" id="KW-1185">Reference proteome</keyword>
<feature type="domain" description="Integrase catalytic" evidence="1">
    <location>
        <begin position="273"/>
        <end position="344"/>
    </location>
</feature>
<dbReference type="PANTHER" id="PTHR37984:SF5">
    <property type="entry name" value="PROTEIN NYNRIN-LIKE"/>
    <property type="match status" value="1"/>
</dbReference>
<evidence type="ECO:0000313" key="2">
    <source>
        <dbReference type="EMBL" id="VUZ43012.1"/>
    </source>
</evidence>
<accession>A0A564Y6V4</accession>
<organism evidence="2 3">
    <name type="scientific">Hymenolepis diminuta</name>
    <name type="common">Rat tapeworm</name>
    <dbReference type="NCBI Taxonomy" id="6216"/>
    <lineage>
        <taxon>Eukaryota</taxon>
        <taxon>Metazoa</taxon>
        <taxon>Spiralia</taxon>
        <taxon>Lophotrochozoa</taxon>
        <taxon>Platyhelminthes</taxon>
        <taxon>Cestoda</taxon>
        <taxon>Eucestoda</taxon>
        <taxon>Cyclophyllidea</taxon>
        <taxon>Hymenolepididae</taxon>
        <taxon>Hymenolepis</taxon>
    </lineage>
</organism>
<dbReference type="InterPro" id="IPR001584">
    <property type="entry name" value="Integrase_cat-core"/>
</dbReference>
<dbReference type="SUPFAM" id="SSF56672">
    <property type="entry name" value="DNA/RNA polymerases"/>
    <property type="match status" value="1"/>
</dbReference>
<dbReference type="GO" id="GO:0015074">
    <property type="term" value="P:DNA integration"/>
    <property type="evidence" value="ECO:0007669"/>
    <property type="project" value="InterPro"/>
</dbReference>
<dbReference type="InterPro" id="IPR012337">
    <property type="entry name" value="RNaseH-like_sf"/>
</dbReference>
<reference evidence="2 3" key="1">
    <citation type="submission" date="2019-07" db="EMBL/GenBank/DDBJ databases">
        <authorList>
            <person name="Jastrzebski P J."/>
            <person name="Paukszto L."/>
            <person name="Jastrzebski P J."/>
        </authorList>
    </citation>
    <scope>NUCLEOTIDE SEQUENCE [LARGE SCALE GENOMIC DNA]</scope>
    <source>
        <strain evidence="2 3">WMS-il1</strain>
    </source>
</reference>
<dbReference type="SUPFAM" id="SSF53098">
    <property type="entry name" value="Ribonuclease H-like"/>
    <property type="match status" value="1"/>
</dbReference>
<dbReference type="InterPro" id="IPR050951">
    <property type="entry name" value="Retrovirus_Pol_polyprotein"/>
</dbReference>